<dbReference type="InterPro" id="IPR029058">
    <property type="entry name" value="AB_hydrolase_fold"/>
</dbReference>
<evidence type="ECO:0000256" key="2">
    <source>
        <dbReference type="SAM" id="MobiDB-lite"/>
    </source>
</evidence>
<sequence>MATKPRKMGKAGMETTIPTPPPAPDGDPVRYGLYGNGHTSIEYLTRATPSTKLGITFSSYGDLDLSQPGFAEDFLIERGYDVLTLKCNINNWFQDVSADVLKSVMGQLPAYDEIITYGSSMGGYAAMYFAQTVGARTCIALSPQFSIDPSIVSFESRWAGDAARIHFTHERLDDMIVHGGTTYYVLFDPHTLDKQHAEMMTAACNRVLAIAVPHSGHPSILALQEMELLAGVFDSLAVGQIPDLGVEAHKHRRNSPSYFYSLAHSCLDKGKLATAERLLAHACEISDRADIQLSYSRVLLRCAKVKKALDMLDLAWPKLHHNPHLIAYRAHLQHLNGQIDEACQSFETAIAKQPDFLPFYQGERAMLKETLKRYENEKRLREAALARARAELEMHNGQSPRTSRSLLIALAFAPLFIIAILISVAITLSIV</sequence>
<feature type="region of interest" description="Disordered" evidence="2">
    <location>
        <begin position="1"/>
        <end position="26"/>
    </location>
</feature>
<keyword evidence="5" id="KW-1185">Reference proteome</keyword>
<comment type="caution">
    <text evidence="4">The sequence shown here is derived from an EMBL/GenBank/DDBJ whole genome shotgun (WGS) entry which is preliminary data.</text>
</comment>
<dbReference type="RefSeq" id="WP_304536432.1">
    <property type="nucleotide sequence ID" value="NZ_JAUQOM010000006.1"/>
</dbReference>
<accession>A0ABT8ZP82</accession>
<dbReference type="InterPro" id="IPR019734">
    <property type="entry name" value="TPR_rpt"/>
</dbReference>
<dbReference type="Gene3D" id="1.25.40.10">
    <property type="entry name" value="Tetratricopeptide repeat domain"/>
    <property type="match status" value="1"/>
</dbReference>
<dbReference type="SMART" id="SM00028">
    <property type="entry name" value="TPR"/>
    <property type="match status" value="2"/>
</dbReference>
<evidence type="ECO:0000313" key="4">
    <source>
        <dbReference type="EMBL" id="MDO7836016.1"/>
    </source>
</evidence>
<keyword evidence="3" id="KW-0812">Transmembrane</keyword>
<keyword evidence="1" id="KW-0175">Coiled coil</keyword>
<proteinExistence type="predicted"/>
<dbReference type="InterPro" id="IPR011990">
    <property type="entry name" value="TPR-like_helical_dom_sf"/>
</dbReference>
<feature type="transmembrane region" description="Helical" evidence="3">
    <location>
        <begin position="406"/>
        <end position="430"/>
    </location>
</feature>
<reference evidence="4" key="1">
    <citation type="submission" date="2023-07" db="EMBL/GenBank/DDBJ databases">
        <title>Bacterial whole genome sequence for Sphingobium sp. HBC34.</title>
        <authorList>
            <person name="Le V."/>
            <person name="Ko S.-R."/>
            <person name="Ahn C.-Y."/>
            <person name="Oh H.-M."/>
        </authorList>
    </citation>
    <scope>NUCLEOTIDE SEQUENCE</scope>
    <source>
        <strain evidence="4">HBC34</strain>
    </source>
</reference>
<evidence type="ECO:0000313" key="5">
    <source>
        <dbReference type="Proteomes" id="UP001176471"/>
    </source>
</evidence>
<keyword evidence="3" id="KW-0472">Membrane</keyword>
<dbReference type="SUPFAM" id="SSF53474">
    <property type="entry name" value="alpha/beta-Hydrolases"/>
    <property type="match status" value="1"/>
</dbReference>
<feature type="coiled-coil region" evidence="1">
    <location>
        <begin position="357"/>
        <end position="391"/>
    </location>
</feature>
<keyword evidence="3" id="KW-1133">Transmembrane helix</keyword>
<dbReference type="Gene3D" id="3.40.50.1820">
    <property type="entry name" value="alpha/beta hydrolase"/>
    <property type="match status" value="1"/>
</dbReference>
<evidence type="ECO:0000256" key="3">
    <source>
        <dbReference type="SAM" id="Phobius"/>
    </source>
</evidence>
<dbReference type="EMBL" id="JAUQOM010000006">
    <property type="protein sequence ID" value="MDO7836016.1"/>
    <property type="molecule type" value="Genomic_DNA"/>
</dbReference>
<dbReference type="SUPFAM" id="SSF48452">
    <property type="entry name" value="TPR-like"/>
    <property type="match status" value="1"/>
</dbReference>
<protein>
    <submittedName>
        <fullName evidence="4">Tetratricopeptide repeat protein</fullName>
    </submittedName>
</protein>
<evidence type="ECO:0000256" key="1">
    <source>
        <dbReference type="SAM" id="Coils"/>
    </source>
</evidence>
<name>A0ABT8ZP82_9SPHN</name>
<dbReference type="Proteomes" id="UP001176471">
    <property type="component" value="Unassembled WGS sequence"/>
</dbReference>
<organism evidence="4 5">
    <name type="scientific">Sphingobium cyanobacteriorum</name>
    <dbReference type="NCBI Taxonomy" id="3063954"/>
    <lineage>
        <taxon>Bacteria</taxon>
        <taxon>Pseudomonadati</taxon>
        <taxon>Pseudomonadota</taxon>
        <taxon>Alphaproteobacteria</taxon>
        <taxon>Sphingomonadales</taxon>
        <taxon>Sphingomonadaceae</taxon>
        <taxon>Sphingobium</taxon>
    </lineage>
</organism>
<gene>
    <name evidence="4" type="ORF">Q4610_13265</name>
</gene>